<dbReference type="GO" id="GO:0005737">
    <property type="term" value="C:cytoplasm"/>
    <property type="evidence" value="ECO:0007669"/>
    <property type="project" value="UniProtKB-SubCell"/>
</dbReference>
<evidence type="ECO:0000256" key="5">
    <source>
        <dbReference type="ARBA" id="ARBA00023098"/>
    </source>
</evidence>
<feature type="active site" evidence="9">
    <location>
        <position position="260"/>
    </location>
</feature>
<keyword evidence="3 9" id="KW-0808">Transferase</keyword>
<dbReference type="EMBL" id="LT629776">
    <property type="protein sequence ID" value="SDS41238.1"/>
    <property type="molecule type" value="Genomic_DNA"/>
</dbReference>
<keyword evidence="13" id="KW-1185">Reference proteome</keyword>
<keyword evidence="9" id="KW-0963">Cytoplasm</keyword>
<dbReference type="STRING" id="545619.SAMN04489860_1493"/>
<reference evidence="13" key="1">
    <citation type="submission" date="2016-10" db="EMBL/GenBank/DDBJ databases">
        <authorList>
            <person name="Varghese N."/>
            <person name="Submissions S."/>
        </authorList>
    </citation>
    <scope>NUCLEOTIDE SEQUENCE [LARGE SCALE GENOMIC DNA]</scope>
    <source>
        <strain evidence="13">DSM 22126</strain>
    </source>
</reference>
<dbReference type="RefSeq" id="WP_083372112.1">
    <property type="nucleotide sequence ID" value="NZ_LT629776.1"/>
</dbReference>
<accession>A0A1H1S088</accession>
<evidence type="ECO:0000256" key="2">
    <source>
        <dbReference type="ARBA" id="ARBA00022516"/>
    </source>
</evidence>
<evidence type="ECO:0000256" key="9">
    <source>
        <dbReference type="HAMAP-Rule" id="MF_01815"/>
    </source>
</evidence>
<evidence type="ECO:0000313" key="13">
    <source>
        <dbReference type="Proteomes" id="UP000185663"/>
    </source>
</evidence>
<feature type="domain" description="Beta-ketoacyl-[acyl-carrier-protein] synthase III N-terminal" evidence="11">
    <location>
        <begin position="119"/>
        <end position="195"/>
    </location>
</feature>
<dbReference type="PANTHER" id="PTHR43091">
    <property type="entry name" value="3-OXOACYL-[ACYL-CARRIER-PROTEIN] SYNTHASE"/>
    <property type="match status" value="1"/>
</dbReference>
<comment type="subcellular location">
    <subcellularLocation>
        <location evidence="9">Cytoplasm</location>
    </subcellularLocation>
</comment>
<comment type="pathway">
    <text evidence="9">Lipid metabolism; fatty acid biosynthesis.</text>
</comment>
<dbReference type="UniPathway" id="UPA00094"/>
<dbReference type="InterPro" id="IPR004655">
    <property type="entry name" value="FabH"/>
</dbReference>
<dbReference type="Proteomes" id="UP000185663">
    <property type="component" value="Chromosome I"/>
</dbReference>
<sequence length="335" mass="34637">MSTPTLRLPETPTGSRILSIGAARGANVVTNDDIAGPIDSSDEWIQQRTGIVTRRRADADVTVIDLSEEAAREALTGAGLTGADIDTVIVSTVTHFEQTPAAAAILADRIGATPAAAWDISAACAGFSYAVGQADALVRSGAARYVLIVGAEKMSDFIDPTDRSISFLLGDGAGAAVVGPSDVPGIGPTVWGSDGSKAGAIGQTHAWDAMKTTPDAGWPTLRQDGPSVFKWASFQMAPIAQRALDAAGVTADQIQAFVPHQANMRIIDQLIKQLRLPESVVIGRDIADTGNTSAASIPLATERLLREGQVKSGDLSLQIGFGAGLVYAAQVVALP</sequence>
<dbReference type="InterPro" id="IPR016039">
    <property type="entry name" value="Thiolase-like"/>
</dbReference>
<evidence type="ECO:0000256" key="1">
    <source>
        <dbReference type="ARBA" id="ARBA00008642"/>
    </source>
</evidence>
<dbReference type="InterPro" id="IPR013747">
    <property type="entry name" value="ACP_syn_III_C"/>
</dbReference>
<gene>
    <name evidence="9" type="primary">fabH</name>
    <name evidence="12" type="ORF">SAMN04489860_1493</name>
</gene>
<evidence type="ECO:0000256" key="6">
    <source>
        <dbReference type="ARBA" id="ARBA00023160"/>
    </source>
</evidence>
<feature type="region of interest" description="ACP-binding" evidence="9">
    <location>
        <begin position="261"/>
        <end position="265"/>
    </location>
</feature>
<keyword evidence="8 9" id="KW-0012">Acyltransferase</keyword>
<dbReference type="HAMAP" id="MF_01815">
    <property type="entry name" value="FabH"/>
    <property type="match status" value="1"/>
</dbReference>
<protein>
    <recommendedName>
        <fullName evidence="9">Beta-ketoacyl-[acyl-carrier-protein] synthase III</fullName>
        <shortName evidence="9">Beta-ketoacyl-ACP synthase III</shortName>
        <shortName evidence="9">KAS III</shortName>
        <ecNumber evidence="9">2.3.1.180</ecNumber>
    </recommendedName>
    <alternativeName>
        <fullName evidence="9">3-oxoacyl-[acyl-carrier-protein] synthase 3</fullName>
    </alternativeName>
    <alternativeName>
        <fullName evidence="9">3-oxoacyl-[acyl-carrier-protein] synthase III</fullName>
    </alternativeName>
</protein>
<evidence type="ECO:0000259" key="10">
    <source>
        <dbReference type="Pfam" id="PF08541"/>
    </source>
</evidence>
<feature type="domain" description="Beta-ketoacyl-[acyl-carrier-protein] synthase III C-terminal" evidence="10">
    <location>
        <begin position="244"/>
        <end position="332"/>
    </location>
</feature>
<proteinExistence type="inferred from homology"/>
<dbReference type="eggNOG" id="COG0332">
    <property type="taxonomic scope" value="Bacteria"/>
</dbReference>
<evidence type="ECO:0000256" key="3">
    <source>
        <dbReference type="ARBA" id="ARBA00022679"/>
    </source>
</evidence>
<evidence type="ECO:0000259" key="11">
    <source>
        <dbReference type="Pfam" id="PF08545"/>
    </source>
</evidence>
<keyword evidence="5 9" id="KW-0443">Lipid metabolism</keyword>
<dbReference type="SUPFAM" id="SSF53901">
    <property type="entry name" value="Thiolase-like"/>
    <property type="match status" value="1"/>
</dbReference>
<dbReference type="InterPro" id="IPR013751">
    <property type="entry name" value="ACP_syn_III_N"/>
</dbReference>
<dbReference type="OrthoDB" id="9815506at2"/>
<dbReference type="GO" id="GO:0006633">
    <property type="term" value="P:fatty acid biosynthetic process"/>
    <property type="evidence" value="ECO:0007669"/>
    <property type="project" value="UniProtKB-UniRule"/>
</dbReference>
<keyword evidence="2 9" id="KW-0444">Lipid biosynthesis</keyword>
<evidence type="ECO:0000256" key="7">
    <source>
        <dbReference type="ARBA" id="ARBA00023268"/>
    </source>
</evidence>
<comment type="function">
    <text evidence="9">Catalyzes the condensation reaction of fatty acid synthesis by the addition to an acyl acceptor of two carbons from malonyl-ACP. Catalyzes the first condensation reaction which initiates fatty acid synthesis and may therefore play a role in governing the total rate of fatty acid production. Possesses both acetoacetyl-ACP synthase and acetyl transacylase activities. Its substrate specificity determines the biosynthesis of branched-chain and/or straight-chain of fatty acids.</text>
</comment>
<comment type="domain">
    <text evidence="9">The last Arg residue of the ACP-binding site is essential for the weak association between ACP/AcpP and FabH.</text>
</comment>
<dbReference type="NCBIfam" id="TIGR00747">
    <property type="entry name" value="fabH"/>
    <property type="match status" value="1"/>
</dbReference>
<evidence type="ECO:0000313" key="12">
    <source>
        <dbReference type="EMBL" id="SDS41238.1"/>
    </source>
</evidence>
<dbReference type="EC" id="2.3.1.180" evidence="9"/>
<dbReference type="PANTHER" id="PTHR43091:SF1">
    <property type="entry name" value="BETA-KETOACYL-[ACYL-CARRIER-PROTEIN] SYNTHASE III, CHLOROPLASTIC"/>
    <property type="match status" value="1"/>
</dbReference>
<dbReference type="Pfam" id="PF08541">
    <property type="entry name" value="ACP_syn_III_C"/>
    <property type="match status" value="1"/>
</dbReference>
<feature type="active site" evidence="9">
    <location>
        <position position="291"/>
    </location>
</feature>
<dbReference type="NCBIfam" id="NF006829">
    <property type="entry name" value="PRK09352.1"/>
    <property type="match status" value="1"/>
</dbReference>
<keyword evidence="4 9" id="KW-0276">Fatty acid metabolism</keyword>
<organism evidence="12 13">
    <name type="scientific">Paraoerskovia marina</name>
    <dbReference type="NCBI Taxonomy" id="545619"/>
    <lineage>
        <taxon>Bacteria</taxon>
        <taxon>Bacillati</taxon>
        <taxon>Actinomycetota</taxon>
        <taxon>Actinomycetes</taxon>
        <taxon>Micrococcales</taxon>
        <taxon>Cellulomonadaceae</taxon>
        <taxon>Paraoerskovia</taxon>
    </lineage>
</organism>
<dbReference type="CDD" id="cd00830">
    <property type="entry name" value="KAS_III"/>
    <property type="match status" value="1"/>
</dbReference>
<keyword evidence="6 9" id="KW-0275">Fatty acid biosynthesis</keyword>
<dbReference type="GO" id="GO:0033818">
    <property type="term" value="F:beta-ketoacyl-acyl-carrier-protein synthase III activity"/>
    <property type="evidence" value="ECO:0007669"/>
    <property type="project" value="UniProtKB-UniRule"/>
</dbReference>
<dbReference type="AlphaFoldDB" id="A0A1H1S088"/>
<comment type="catalytic activity">
    <reaction evidence="9">
        <text>malonyl-[ACP] + acetyl-CoA + H(+) = 3-oxobutanoyl-[ACP] + CO2 + CoA</text>
        <dbReference type="Rhea" id="RHEA:12080"/>
        <dbReference type="Rhea" id="RHEA-COMP:9623"/>
        <dbReference type="Rhea" id="RHEA-COMP:9625"/>
        <dbReference type="ChEBI" id="CHEBI:15378"/>
        <dbReference type="ChEBI" id="CHEBI:16526"/>
        <dbReference type="ChEBI" id="CHEBI:57287"/>
        <dbReference type="ChEBI" id="CHEBI:57288"/>
        <dbReference type="ChEBI" id="CHEBI:78449"/>
        <dbReference type="ChEBI" id="CHEBI:78450"/>
        <dbReference type="EC" id="2.3.1.180"/>
    </reaction>
</comment>
<dbReference type="GO" id="GO:0004315">
    <property type="term" value="F:3-oxoacyl-[acyl-carrier-protein] synthase activity"/>
    <property type="evidence" value="ECO:0007669"/>
    <property type="project" value="InterPro"/>
</dbReference>
<dbReference type="Gene3D" id="3.40.47.10">
    <property type="match status" value="2"/>
</dbReference>
<name>A0A1H1S088_9CELL</name>
<comment type="similarity">
    <text evidence="1 9">Belongs to the thiolase-like superfamily. FabH family.</text>
</comment>
<keyword evidence="7 9" id="KW-0511">Multifunctional enzyme</keyword>
<evidence type="ECO:0000256" key="4">
    <source>
        <dbReference type="ARBA" id="ARBA00022832"/>
    </source>
</evidence>
<evidence type="ECO:0000256" key="8">
    <source>
        <dbReference type="ARBA" id="ARBA00023315"/>
    </source>
</evidence>
<comment type="subunit">
    <text evidence="9">Homodimer.</text>
</comment>
<feature type="active site" evidence="9">
    <location>
        <position position="124"/>
    </location>
</feature>
<dbReference type="Pfam" id="PF08545">
    <property type="entry name" value="ACP_syn_III"/>
    <property type="match status" value="1"/>
</dbReference>